<dbReference type="Gene3D" id="3.80.10.10">
    <property type="entry name" value="Ribonuclease Inhibitor"/>
    <property type="match status" value="2"/>
</dbReference>
<feature type="region of interest" description="Disordered" evidence="2">
    <location>
        <begin position="769"/>
        <end position="797"/>
    </location>
</feature>
<gene>
    <name evidence="3" type="ORF">CAOG_004157</name>
</gene>
<dbReference type="InterPro" id="IPR032675">
    <property type="entry name" value="LRR_dom_sf"/>
</dbReference>
<dbReference type="eggNOG" id="KOG1908">
    <property type="taxonomic scope" value="Eukaryota"/>
</dbReference>
<evidence type="ECO:0000256" key="1">
    <source>
        <dbReference type="ARBA" id="ARBA00022737"/>
    </source>
</evidence>
<dbReference type="SUPFAM" id="SSF52047">
    <property type="entry name" value="RNI-like"/>
    <property type="match status" value="1"/>
</dbReference>
<dbReference type="SMART" id="SM00368">
    <property type="entry name" value="LRR_RI"/>
    <property type="match status" value="9"/>
</dbReference>
<dbReference type="OMA" id="MSEPHER"/>
<evidence type="ECO:0000256" key="2">
    <source>
        <dbReference type="SAM" id="MobiDB-lite"/>
    </source>
</evidence>
<sequence length="851" mass="86896">MTEADEYFASMQAALNVYESSCAAQNTAPWPSITTHLRQCLSERKPVVQLTVAPGTRVDSAGLRAFEDLFRRLEDCIAPTTAAQAPAPAPAVNYGHADGSNGSAAAAAAAAAAVDDSSVFDSAVVPTTSTSTSAPSSARTSIATALLGSAAELGAGSAGAAGAPTVRQLVFAKCNLDESCVVQLCEMLQYSPRSRIARLSLASNASRALQGRGCTALAELLLKHDSLISLDISQNTMDAVGVTVLARSLRRNTTLQELNVTGTGISGDMLDTLCIALSFTPALKRLFVGANKIGSNDVRHLVSLIGSTPADGKAVAQSLFEDADAILTGGSTSTESSGPAARGCHPLVHLDLRANPLRDEGLRQLCTRLTLASNLQNIVLWDCGLGSLAGNRLFELLTAPTCHIHTINVGANPLGAAGLARLADALRVNQTVIKLGLAATAMNPADAVGLAEALADNKTLARLDLSANDVGIAGLLAFGLSLKTSNFALVRLDFDVDNNPVARWQDDREATMARSLKSDIDSYGQRNYLRQLAVKRAGGSSELVSEALHAPGQKSAPTISASSKDVLEKTRAIVDETARIETAHVSAAEAALAAAAAASAAATAAAHTAEPEHAAAQEATEPSKDAPSATAPSVSQQAAARVKQAQASASSSISAFAQGLRSKISAKINQAVAVASNVAHGDGTNASAGAAHASALPATTSAVSMTSLPSFSPREPKEFAAGFETTTAADPALRKSSLPESDTVGPVQSSSASSVSSFSLVSGGSSVMSSMSVTPNSTSSPATPPTNHSSSLAAASNTTVDFDAYEKELREALDLDDDLEADNPSSGAVGGSAGAVAATDWDADLEDFLND</sequence>
<dbReference type="InterPro" id="IPR052201">
    <property type="entry name" value="LRR-containing_regulator"/>
</dbReference>
<protein>
    <submittedName>
        <fullName evidence="3">Uncharacterized protein</fullName>
    </submittedName>
</protein>
<dbReference type="OrthoDB" id="341587at2759"/>
<dbReference type="InParanoid" id="A0A0D2UE18"/>
<feature type="region of interest" description="Disordered" evidence="2">
    <location>
        <begin position="813"/>
        <end position="834"/>
    </location>
</feature>
<keyword evidence="4" id="KW-1185">Reference proteome</keyword>
<dbReference type="PANTHER" id="PTHR24111:SF0">
    <property type="entry name" value="LEUCINE-RICH REPEAT-CONTAINING PROTEIN"/>
    <property type="match status" value="1"/>
</dbReference>
<dbReference type="PhylomeDB" id="A0A0D2UE18"/>
<dbReference type="InterPro" id="IPR001611">
    <property type="entry name" value="Leu-rich_rpt"/>
</dbReference>
<name>A0A0D2UE18_CAPO3</name>
<reference evidence="4" key="1">
    <citation type="submission" date="2011-02" db="EMBL/GenBank/DDBJ databases">
        <title>The Genome Sequence of Capsaspora owczarzaki ATCC 30864.</title>
        <authorList>
            <person name="Russ C."/>
            <person name="Cuomo C."/>
            <person name="Burger G."/>
            <person name="Gray M.W."/>
            <person name="Holland P.W.H."/>
            <person name="King N."/>
            <person name="Lang F.B.F."/>
            <person name="Roger A.J."/>
            <person name="Ruiz-Trillo I."/>
            <person name="Young S.K."/>
            <person name="Zeng Q."/>
            <person name="Gargeya S."/>
            <person name="Alvarado L."/>
            <person name="Berlin A."/>
            <person name="Chapman S.B."/>
            <person name="Chen Z."/>
            <person name="Freedman E."/>
            <person name="Gellesch M."/>
            <person name="Goldberg J."/>
            <person name="Griggs A."/>
            <person name="Gujja S."/>
            <person name="Heilman E."/>
            <person name="Heiman D."/>
            <person name="Howarth C."/>
            <person name="Mehta T."/>
            <person name="Neiman D."/>
            <person name="Pearson M."/>
            <person name="Roberts A."/>
            <person name="Saif S."/>
            <person name="Shea T."/>
            <person name="Shenoy N."/>
            <person name="Sisk P."/>
            <person name="Stolte C."/>
            <person name="Sykes S."/>
            <person name="White J."/>
            <person name="Yandava C."/>
            <person name="Haas B."/>
            <person name="Nusbaum C."/>
            <person name="Birren B."/>
        </authorList>
    </citation>
    <scope>NUCLEOTIDE SEQUENCE</scope>
    <source>
        <strain evidence="4">ATCC 30864</strain>
    </source>
</reference>
<dbReference type="AlphaFoldDB" id="A0A0D2UE18"/>
<evidence type="ECO:0000313" key="4">
    <source>
        <dbReference type="Proteomes" id="UP000008743"/>
    </source>
</evidence>
<dbReference type="Pfam" id="PF13516">
    <property type="entry name" value="LRR_6"/>
    <property type="match status" value="2"/>
</dbReference>
<keyword evidence="1" id="KW-0677">Repeat</keyword>
<accession>A0A0D2UE18</accession>
<dbReference type="RefSeq" id="XP_004347982.1">
    <property type="nucleotide sequence ID" value="XM_004347932.2"/>
</dbReference>
<feature type="region of interest" description="Disordered" evidence="2">
    <location>
        <begin position="604"/>
        <end position="639"/>
    </location>
</feature>
<organism evidence="3 4">
    <name type="scientific">Capsaspora owczarzaki (strain ATCC 30864)</name>
    <dbReference type="NCBI Taxonomy" id="595528"/>
    <lineage>
        <taxon>Eukaryota</taxon>
        <taxon>Filasterea</taxon>
        <taxon>Capsaspora</taxon>
    </lineage>
</organism>
<feature type="region of interest" description="Disordered" evidence="2">
    <location>
        <begin position="728"/>
        <end position="751"/>
    </location>
</feature>
<feature type="compositionally biased region" description="Low complexity" evidence="2">
    <location>
        <begin position="769"/>
        <end position="791"/>
    </location>
</feature>
<dbReference type="EMBL" id="KE346365">
    <property type="protein sequence ID" value="KJE93356.1"/>
    <property type="molecule type" value="Genomic_DNA"/>
</dbReference>
<dbReference type="PANTHER" id="PTHR24111">
    <property type="entry name" value="LEUCINE-RICH REPEAT-CONTAINING PROTEIN 34"/>
    <property type="match status" value="1"/>
</dbReference>
<dbReference type="Proteomes" id="UP000008743">
    <property type="component" value="Unassembled WGS sequence"/>
</dbReference>
<proteinExistence type="predicted"/>
<evidence type="ECO:0000313" key="3">
    <source>
        <dbReference type="EMBL" id="KJE93356.1"/>
    </source>
</evidence>